<proteinExistence type="predicted"/>
<protein>
    <submittedName>
        <fullName evidence="2">LmbE family N-acetylglucosaminyl deacetylase</fullName>
    </submittedName>
</protein>
<dbReference type="InterPro" id="IPR024078">
    <property type="entry name" value="LmbE-like_dom_sf"/>
</dbReference>
<keyword evidence="1" id="KW-0862">Zinc</keyword>
<dbReference type="Proteomes" id="UP000555564">
    <property type="component" value="Unassembled WGS sequence"/>
</dbReference>
<comment type="caution">
    <text evidence="2">The sequence shown here is derived from an EMBL/GenBank/DDBJ whole genome shotgun (WGS) entry which is preliminary data.</text>
</comment>
<gene>
    <name evidence="2" type="ORF">BJ992_004894</name>
</gene>
<dbReference type="EMBL" id="JACHIU010000001">
    <property type="protein sequence ID" value="MBB6475463.1"/>
    <property type="molecule type" value="Genomic_DNA"/>
</dbReference>
<reference evidence="2 3" key="1">
    <citation type="submission" date="2020-08" db="EMBL/GenBank/DDBJ databases">
        <title>Sequencing the genomes of 1000 actinobacteria strains.</title>
        <authorList>
            <person name="Klenk H.-P."/>
        </authorList>
    </citation>
    <scope>NUCLEOTIDE SEQUENCE [LARGE SCALE GENOMIC DNA]</scope>
    <source>
        <strain evidence="2 3">DSM 44936</strain>
    </source>
</reference>
<dbReference type="SUPFAM" id="SSF102588">
    <property type="entry name" value="LmbE-like"/>
    <property type="match status" value="1"/>
</dbReference>
<dbReference type="GO" id="GO:0016811">
    <property type="term" value="F:hydrolase activity, acting on carbon-nitrogen (but not peptide) bonds, in linear amides"/>
    <property type="evidence" value="ECO:0007669"/>
    <property type="project" value="TreeGrafter"/>
</dbReference>
<dbReference type="GO" id="GO:0016137">
    <property type="term" value="P:glycoside metabolic process"/>
    <property type="evidence" value="ECO:0007669"/>
    <property type="project" value="UniProtKB-ARBA"/>
</dbReference>
<sequence length="274" mass="29822">MARTAVFFHAHPDDEALLTAGTMAMLAAEGHRVVLVVATAGERGLADLPHGDQLAEARTAELYASAAVLGVARVVLLGYGDSGLTQAGDGGEDRPDNAFMDTDIEEAAHRLATILKEENADLLTIYDPAGGYGHPDHVQVYRVGTRAAVLAGTPIVLEATVNRDPLVKALRLAQKFYRFPPEFDMRSFELAYSPAESITHRVNVRKYIKQKRASMSAHTSQATGGTSDRTLAVMLRIPPPLYRLIFGTEWYVRRDLPPKTHLKHPFSPSPGDPS</sequence>
<dbReference type="PANTHER" id="PTHR12993:SF26">
    <property type="entry name" value="1D-MYO-INOSITOL 2-ACETAMIDO-2-DEOXY-ALPHA-D-GLUCOPYRANOSIDE DEACETYLASE"/>
    <property type="match status" value="1"/>
</dbReference>
<dbReference type="InterPro" id="IPR003737">
    <property type="entry name" value="GlcNAc_PI_deacetylase-related"/>
</dbReference>
<dbReference type="PANTHER" id="PTHR12993">
    <property type="entry name" value="N-ACETYLGLUCOSAMINYL-PHOSPHATIDYLINOSITOL DE-N-ACETYLASE-RELATED"/>
    <property type="match status" value="1"/>
</dbReference>
<organism evidence="2 3">
    <name type="scientific">Sphaerisporangium rubeum</name>
    <dbReference type="NCBI Taxonomy" id="321317"/>
    <lineage>
        <taxon>Bacteria</taxon>
        <taxon>Bacillati</taxon>
        <taxon>Actinomycetota</taxon>
        <taxon>Actinomycetes</taxon>
        <taxon>Streptosporangiales</taxon>
        <taxon>Streptosporangiaceae</taxon>
        <taxon>Sphaerisporangium</taxon>
    </lineage>
</organism>
<dbReference type="Gene3D" id="3.40.50.10320">
    <property type="entry name" value="LmbE-like"/>
    <property type="match status" value="1"/>
</dbReference>
<evidence type="ECO:0000313" key="3">
    <source>
        <dbReference type="Proteomes" id="UP000555564"/>
    </source>
</evidence>
<evidence type="ECO:0000256" key="1">
    <source>
        <dbReference type="ARBA" id="ARBA00022833"/>
    </source>
</evidence>
<evidence type="ECO:0000313" key="2">
    <source>
        <dbReference type="EMBL" id="MBB6475463.1"/>
    </source>
</evidence>
<dbReference type="RefSeq" id="WP_184984808.1">
    <property type="nucleotide sequence ID" value="NZ_BAAALO010000007.1"/>
</dbReference>
<dbReference type="AlphaFoldDB" id="A0A7X0IIC1"/>
<dbReference type="Pfam" id="PF02585">
    <property type="entry name" value="PIG-L"/>
    <property type="match status" value="1"/>
</dbReference>
<keyword evidence="3" id="KW-1185">Reference proteome</keyword>
<name>A0A7X0IIC1_9ACTN</name>
<accession>A0A7X0IIC1</accession>